<organism evidence="3 5">
    <name type="scientific">Xenopus tropicalis</name>
    <name type="common">Western clawed frog</name>
    <name type="synonym">Silurana tropicalis</name>
    <dbReference type="NCBI Taxonomy" id="8364"/>
    <lineage>
        <taxon>Eukaryota</taxon>
        <taxon>Metazoa</taxon>
        <taxon>Chordata</taxon>
        <taxon>Craniata</taxon>
        <taxon>Vertebrata</taxon>
        <taxon>Euteleostomi</taxon>
        <taxon>Amphibia</taxon>
        <taxon>Batrachia</taxon>
        <taxon>Anura</taxon>
        <taxon>Pipoidea</taxon>
        <taxon>Pipidae</taxon>
        <taxon>Xenopodinae</taxon>
        <taxon>Xenopus</taxon>
        <taxon>Silurana</taxon>
    </lineage>
</organism>
<evidence type="ECO:0000313" key="6">
    <source>
        <dbReference type="Xenbase" id="XB-GENE-29079923"/>
    </source>
</evidence>
<proteinExistence type="predicted"/>
<name>A0A8J1JK89_XENTR</name>
<dbReference type="Proteomes" id="UP000008143">
    <property type="component" value="Chromosome 5"/>
</dbReference>
<reference evidence="4 5" key="1">
    <citation type="submission" date="2025-04" db="UniProtKB">
        <authorList>
            <consortium name="RefSeq"/>
        </authorList>
    </citation>
    <scope>IDENTIFICATION</scope>
    <source>
        <strain evidence="4 5">Nigerian</strain>
        <tissue evidence="4 5">Liver and blood</tissue>
    </source>
</reference>
<evidence type="ECO:0000313" key="3">
    <source>
        <dbReference type="Proteomes" id="UP000008143"/>
    </source>
</evidence>
<keyword evidence="3" id="KW-1185">Reference proteome</keyword>
<dbReference type="AGR" id="Xenbase:XB-GENE-29079923"/>
<accession>A0A8J1JK89</accession>
<dbReference type="RefSeq" id="XP_017949642.2">
    <property type="nucleotide sequence ID" value="XM_018094153.2"/>
</dbReference>
<dbReference type="GeneID" id="100489859"/>
<feature type="region of interest" description="Disordered" evidence="2">
    <location>
        <begin position="1"/>
        <end position="32"/>
    </location>
</feature>
<evidence type="ECO:0000313" key="4">
    <source>
        <dbReference type="RefSeq" id="XP_017949642.2"/>
    </source>
</evidence>
<dbReference type="KEGG" id="xtr:100489859"/>
<dbReference type="OrthoDB" id="8799554at2759"/>
<evidence type="ECO:0000256" key="2">
    <source>
        <dbReference type="SAM" id="MobiDB-lite"/>
    </source>
</evidence>
<keyword evidence="1" id="KW-0175">Coiled coil</keyword>
<protein>
    <submittedName>
        <fullName evidence="4 5">J domain-containing protein DDB_G0295729</fullName>
    </submittedName>
</protein>
<dbReference type="AlphaFoldDB" id="A0A8J1JK89"/>
<dbReference type="OMA" id="HDCKNCA"/>
<dbReference type="Xenbase" id="XB-GENE-29079923">
    <property type="gene designation" value="LOC100489859"/>
</dbReference>
<feature type="coiled-coil region" evidence="1">
    <location>
        <begin position="197"/>
        <end position="301"/>
    </location>
</feature>
<gene>
    <name evidence="4 5 6" type="primary">LOC100489859</name>
</gene>
<dbReference type="RefSeq" id="XP_031758294.1">
    <property type="nucleotide sequence ID" value="XM_031902434.1"/>
</dbReference>
<evidence type="ECO:0000313" key="5">
    <source>
        <dbReference type="RefSeq" id="XP_031758294.1"/>
    </source>
</evidence>
<evidence type="ECO:0000256" key="1">
    <source>
        <dbReference type="SAM" id="Coils"/>
    </source>
</evidence>
<sequence>MAGRLRKNSRTDGNSMAQVEPTKSLGIHSFHTNRPGRSDLPAIAGVGLGAPDAKLASVGMAAKPAKTYARPDRIVKSVISRSVQVSFSEGNMFLSQNEALLKENLLLTATLKEKEVTILNLRKVIEEKTLYYTKDLEAERNSHALTRHQLEESQSLVQEKQQLLKEKTLHYEKVALELQNQYEERVTLLQKQSQLEISSRDEKIKKLKQQISELFKENSWEHKQQMDEYQKEVNRLAEEVRSLHLQLKRENTSAKECEQCIKWKLALEDTKLQLKLKNRTIEELQSVCRRFQKQLTEQEKLQNILILKSSSNVK</sequence>